<dbReference type="EMBL" id="GEZM01074388">
    <property type="protein sequence ID" value="JAV64573.1"/>
    <property type="molecule type" value="Transcribed_RNA"/>
</dbReference>
<dbReference type="Gene3D" id="2.60.200.40">
    <property type="match status" value="1"/>
</dbReference>
<dbReference type="Pfam" id="PF19280">
    <property type="entry name" value="CERK_C"/>
    <property type="match status" value="1"/>
</dbReference>
<dbReference type="EMBL" id="VVIM01000003">
    <property type="protein sequence ID" value="KAB0801112.1"/>
    <property type="molecule type" value="Genomic_DNA"/>
</dbReference>
<sequence length="497" mass="56461">MSNDNQNSAAQESVLLSTFYCGRKRFKLYFHRNQIVWDYAKPPYAQHSVSIEDVISVQYKCVSTGPGNDVAYDPYYFIIHYAEQKKPNVWRYNSLTLRHCDALQVSSWVKTLQNHLQKFCKRPKRLLLFVNPVGGKRRAMHIYERYAKPLFHIAGIDVSVIVSQRQNQIRDFLIHHNLDMFDSIACVGGDGTVSEVFNGLVMRECRLHGIDPDEAVAQLPRPSMPIGIIPAGSTDTIIYCLHGTTDVTTAVMNIILGDSLGLDLVSVHDDTRLLRLYASILSYGYLGDIAHNSESFRWMGPSRYEYCGFKNIMANKGYNGEISILCDEDNIEQAKCCGRCDQCTSQQNGVSGGKKVDRWKTVRGKFFMINAANISCACIRSPYGIAPYCHLGDGYLHLVLVRHTSLINNLRILSRYAKRTYTTDDLPFIEVHRAKEITFHANDAVRSHWNCDGEVQHQSDIHARVHCQLINVFTRGSTMAVDDESNNKCNFCRFCKI</sequence>
<dbReference type="InterPro" id="IPR045363">
    <property type="entry name" value="CERK_C"/>
</dbReference>
<dbReference type="InterPro" id="IPR050187">
    <property type="entry name" value="Lipid_Phosphate_FormReg"/>
</dbReference>
<dbReference type="SUPFAM" id="SSF111331">
    <property type="entry name" value="NAD kinase/diacylglycerol kinase-like"/>
    <property type="match status" value="1"/>
</dbReference>
<dbReference type="InterPro" id="IPR016064">
    <property type="entry name" value="NAD/diacylglycerol_kinase_sf"/>
</dbReference>
<reference evidence="3 4" key="2">
    <citation type="journal article" date="2018" name="Elife">
        <title>Firefly genomes illuminate parallel origins of bioluminescence in beetles.</title>
        <authorList>
            <person name="Fallon T.R."/>
            <person name="Lower S.E."/>
            <person name="Chang C.H."/>
            <person name="Bessho-Uehara M."/>
            <person name="Martin G.J."/>
            <person name="Bewick A.J."/>
            <person name="Behringer M."/>
            <person name="Debat H.J."/>
            <person name="Wong I."/>
            <person name="Day J.C."/>
            <person name="Suvorov A."/>
            <person name="Silva C.J."/>
            <person name="Stanger-Hall K.F."/>
            <person name="Hall D.W."/>
            <person name="Schmitz R.J."/>
            <person name="Nelson D.R."/>
            <person name="Lewis S.M."/>
            <person name="Shigenobu S."/>
            <person name="Bybee S.M."/>
            <person name="Larracuente A.M."/>
            <person name="Oba Y."/>
            <person name="Weng J.K."/>
        </authorList>
    </citation>
    <scope>NUCLEOTIDE SEQUENCE [LARGE SCALE GENOMIC DNA]</scope>
    <source>
        <strain evidence="3">1611_PpyrPB1</strain>
        <tissue evidence="3">Whole body</tissue>
    </source>
</reference>
<dbReference type="InterPro" id="IPR017438">
    <property type="entry name" value="ATP-NAD_kinase_N"/>
</dbReference>
<dbReference type="Proteomes" id="UP000327044">
    <property type="component" value="Unassembled WGS sequence"/>
</dbReference>
<name>A0A1Y1KT60_PHOPY</name>
<dbReference type="AlphaFoldDB" id="A0A1Y1KT60"/>
<dbReference type="PANTHER" id="PTHR12358:SF111">
    <property type="entry name" value="CERAMIDE KINASE, ISOFORM A"/>
    <property type="match status" value="1"/>
</dbReference>
<dbReference type="Gene3D" id="3.40.50.10330">
    <property type="entry name" value="Probable inorganic polyphosphate/atp-NAD kinase, domain 1"/>
    <property type="match status" value="1"/>
</dbReference>
<dbReference type="PANTHER" id="PTHR12358">
    <property type="entry name" value="SPHINGOSINE KINASE"/>
    <property type="match status" value="1"/>
</dbReference>
<reference evidence="2" key="1">
    <citation type="journal article" date="2016" name="Sci. Rep.">
        <title>Molecular characterization of firefly nuptial gifts: a multi-omics approach sheds light on postcopulatory sexual selection.</title>
        <authorList>
            <person name="Al-Wathiqui N."/>
            <person name="Fallon T.R."/>
            <person name="South A."/>
            <person name="Weng J.K."/>
            <person name="Lewis S.M."/>
        </authorList>
    </citation>
    <scope>NUCLEOTIDE SEQUENCE</scope>
</reference>
<gene>
    <name evidence="3" type="ORF">PPYR_05466</name>
</gene>
<proteinExistence type="predicted"/>
<feature type="domain" description="DAGKc" evidence="1">
    <location>
        <begin position="121"/>
        <end position="271"/>
    </location>
</feature>
<evidence type="ECO:0000259" key="1">
    <source>
        <dbReference type="PROSITE" id="PS50146"/>
    </source>
</evidence>
<dbReference type="Pfam" id="PF00781">
    <property type="entry name" value="DAGK_cat"/>
    <property type="match status" value="1"/>
</dbReference>
<dbReference type="GO" id="GO:0016020">
    <property type="term" value="C:membrane"/>
    <property type="evidence" value="ECO:0007669"/>
    <property type="project" value="GOC"/>
</dbReference>
<dbReference type="FunCoup" id="A0A1Y1KT60">
    <property type="interactions" value="695"/>
</dbReference>
<accession>A0A1Y1KT60</accession>
<dbReference type="InParanoid" id="A0A1Y1KT60"/>
<dbReference type="PROSITE" id="PS50146">
    <property type="entry name" value="DAGK"/>
    <property type="match status" value="1"/>
</dbReference>
<evidence type="ECO:0000313" key="4">
    <source>
        <dbReference type="Proteomes" id="UP000327044"/>
    </source>
</evidence>
<dbReference type="OrthoDB" id="530923at2759"/>
<dbReference type="GO" id="GO:0001729">
    <property type="term" value="F:ceramide kinase activity"/>
    <property type="evidence" value="ECO:0007669"/>
    <property type="project" value="TreeGrafter"/>
</dbReference>
<organism evidence="2">
    <name type="scientific">Photinus pyralis</name>
    <name type="common">Common eastern firefly</name>
    <name type="synonym">Lampyris pyralis</name>
    <dbReference type="NCBI Taxonomy" id="7054"/>
    <lineage>
        <taxon>Eukaryota</taxon>
        <taxon>Metazoa</taxon>
        <taxon>Ecdysozoa</taxon>
        <taxon>Arthropoda</taxon>
        <taxon>Hexapoda</taxon>
        <taxon>Insecta</taxon>
        <taxon>Pterygota</taxon>
        <taxon>Neoptera</taxon>
        <taxon>Endopterygota</taxon>
        <taxon>Coleoptera</taxon>
        <taxon>Polyphaga</taxon>
        <taxon>Elateriformia</taxon>
        <taxon>Elateroidea</taxon>
        <taxon>Lampyridae</taxon>
        <taxon>Lampyrinae</taxon>
        <taxon>Photinus</taxon>
    </lineage>
</organism>
<dbReference type="InterPro" id="IPR001206">
    <property type="entry name" value="Diacylglycerol_kinase_cat_dom"/>
</dbReference>
<reference evidence="3" key="3">
    <citation type="submission" date="2019-08" db="EMBL/GenBank/DDBJ databases">
        <authorList>
            <consortium name="Photinus pyralis genome working group"/>
            <person name="Fallon T.R."/>
            <person name="Sander Lower S.E."/>
            <person name="Weng J.-K."/>
        </authorList>
    </citation>
    <scope>NUCLEOTIDE SEQUENCE</scope>
    <source>
        <strain evidence="3">1611_PpyrPB1</strain>
        <tissue evidence="3">Whole body</tissue>
    </source>
</reference>
<evidence type="ECO:0000313" key="3">
    <source>
        <dbReference type="EMBL" id="KAB0801112.1"/>
    </source>
</evidence>
<dbReference type="GO" id="GO:0006672">
    <property type="term" value="P:ceramide metabolic process"/>
    <property type="evidence" value="ECO:0007669"/>
    <property type="project" value="TreeGrafter"/>
</dbReference>
<protein>
    <recommendedName>
        <fullName evidence="1">DAGKc domain-containing protein</fullName>
    </recommendedName>
</protein>
<evidence type="ECO:0000313" key="2">
    <source>
        <dbReference type="EMBL" id="JAV64573.1"/>
    </source>
</evidence>
<keyword evidence="4" id="KW-1185">Reference proteome</keyword>
<dbReference type="SMART" id="SM00046">
    <property type="entry name" value="DAGKc"/>
    <property type="match status" value="1"/>
</dbReference>